<dbReference type="SUPFAM" id="SSF53335">
    <property type="entry name" value="S-adenosyl-L-methionine-dependent methyltransferases"/>
    <property type="match status" value="1"/>
</dbReference>
<keyword evidence="4 7" id="KW-0949">S-adenosyl-L-methionine</keyword>
<evidence type="ECO:0000256" key="6">
    <source>
        <dbReference type="ARBA" id="ARBA00047422"/>
    </source>
</evidence>
<keyword evidence="9" id="KW-1185">Reference proteome</keyword>
<dbReference type="GO" id="GO:0008168">
    <property type="term" value="F:methyltransferase activity"/>
    <property type="evidence" value="ECO:0007669"/>
    <property type="project" value="UniProtKB-KW"/>
</dbReference>
<comment type="catalytic activity">
    <reaction evidence="6">
        <text>a 2'-deoxycytidine in DNA + S-adenosyl-L-methionine = a 5-methyl-2'-deoxycytidine in DNA + S-adenosyl-L-homocysteine + H(+)</text>
        <dbReference type="Rhea" id="RHEA:13681"/>
        <dbReference type="Rhea" id="RHEA-COMP:11369"/>
        <dbReference type="Rhea" id="RHEA-COMP:11370"/>
        <dbReference type="ChEBI" id="CHEBI:15378"/>
        <dbReference type="ChEBI" id="CHEBI:57856"/>
        <dbReference type="ChEBI" id="CHEBI:59789"/>
        <dbReference type="ChEBI" id="CHEBI:85452"/>
        <dbReference type="ChEBI" id="CHEBI:85454"/>
        <dbReference type="EC" id="2.1.1.37"/>
    </reaction>
</comment>
<evidence type="ECO:0000256" key="2">
    <source>
        <dbReference type="ARBA" id="ARBA00022603"/>
    </source>
</evidence>
<dbReference type="PANTHER" id="PTHR10629:SF52">
    <property type="entry name" value="DNA (CYTOSINE-5)-METHYLTRANSFERASE 1"/>
    <property type="match status" value="1"/>
</dbReference>
<keyword evidence="3 7" id="KW-0808">Transferase</keyword>
<evidence type="ECO:0000256" key="3">
    <source>
        <dbReference type="ARBA" id="ARBA00022679"/>
    </source>
</evidence>
<comment type="similarity">
    <text evidence="7">Belongs to the class I-like SAM-binding methyltransferase superfamily. C5-methyltransferase family.</text>
</comment>
<comment type="caution">
    <text evidence="8">The sequence shown here is derived from an EMBL/GenBank/DDBJ whole genome shotgun (WGS) entry which is preliminary data.</text>
</comment>
<organism evidence="8 9">
    <name type="scientific">Albibacterium profundi</name>
    <dbReference type="NCBI Taxonomy" id="3134906"/>
    <lineage>
        <taxon>Bacteria</taxon>
        <taxon>Pseudomonadati</taxon>
        <taxon>Bacteroidota</taxon>
        <taxon>Sphingobacteriia</taxon>
        <taxon>Sphingobacteriales</taxon>
        <taxon>Sphingobacteriaceae</taxon>
        <taxon>Albibacterium</taxon>
    </lineage>
</organism>
<dbReference type="InterPro" id="IPR050390">
    <property type="entry name" value="C5-Methyltransferase"/>
</dbReference>
<dbReference type="EC" id="2.1.1.37" evidence="1"/>
<evidence type="ECO:0000256" key="1">
    <source>
        <dbReference type="ARBA" id="ARBA00011975"/>
    </source>
</evidence>
<dbReference type="InterPro" id="IPR029063">
    <property type="entry name" value="SAM-dependent_MTases_sf"/>
</dbReference>
<feature type="active site" evidence="7">
    <location>
        <position position="115"/>
    </location>
</feature>
<evidence type="ECO:0000256" key="4">
    <source>
        <dbReference type="ARBA" id="ARBA00022691"/>
    </source>
</evidence>
<keyword evidence="2 7" id="KW-0489">Methyltransferase</keyword>
<evidence type="ECO:0000256" key="5">
    <source>
        <dbReference type="ARBA" id="ARBA00022747"/>
    </source>
</evidence>
<dbReference type="InterPro" id="IPR001525">
    <property type="entry name" value="C5_MeTfrase"/>
</dbReference>
<dbReference type="Proteomes" id="UP001580928">
    <property type="component" value="Unassembled WGS sequence"/>
</dbReference>
<reference evidence="8 9" key="1">
    <citation type="submission" date="2024-04" db="EMBL/GenBank/DDBJ databases">
        <title>Albibacterium profundi sp. nov., isolated from sediment of the Challenger Deep of Mariana Trench.</title>
        <authorList>
            <person name="Wang Y."/>
        </authorList>
    </citation>
    <scope>NUCLEOTIDE SEQUENCE [LARGE SCALE GENOMIC DNA]</scope>
    <source>
        <strain evidence="8 9">RHL897</strain>
    </source>
</reference>
<dbReference type="Pfam" id="PF00145">
    <property type="entry name" value="DNA_methylase"/>
    <property type="match status" value="2"/>
</dbReference>
<dbReference type="GO" id="GO:0032259">
    <property type="term" value="P:methylation"/>
    <property type="evidence" value="ECO:0007669"/>
    <property type="project" value="UniProtKB-KW"/>
</dbReference>
<accession>A0ABV5CEV8</accession>
<dbReference type="PROSITE" id="PS51679">
    <property type="entry name" value="SAM_MT_C5"/>
    <property type="match status" value="1"/>
</dbReference>
<evidence type="ECO:0000313" key="9">
    <source>
        <dbReference type="Proteomes" id="UP001580928"/>
    </source>
</evidence>
<dbReference type="RefSeq" id="WP_375557622.1">
    <property type="nucleotide sequence ID" value="NZ_JBBVGT010000002.1"/>
</dbReference>
<evidence type="ECO:0000313" key="8">
    <source>
        <dbReference type="EMBL" id="MFB5946093.1"/>
    </source>
</evidence>
<evidence type="ECO:0000256" key="7">
    <source>
        <dbReference type="PROSITE-ProRule" id="PRU01016"/>
    </source>
</evidence>
<protein>
    <recommendedName>
        <fullName evidence="1">DNA (cytosine-5-)-methyltransferase</fullName>
        <ecNumber evidence="1">2.1.1.37</ecNumber>
    </recommendedName>
</protein>
<dbReference type="Gene3D" id="3.90.120.10">
    <property type="entry name" value="DNA Methylase, subunit A, domain 2"/>
    <property type="match status" value="1"/>
</dbReference>
<name>A0ABV5CEV8_9SPHI</name>
<proteinExistence type="inferred from homology"/>
<gene>
    <name evidence="8" type="ORF">WKR92_09640</name>
</gene>
<keyword evidence="5" id="KW-0680">Restriction system</keyword>
<dbReference type="EMBL" id="JBBVGT010000002">
    <property type="protein sequence ID" value="MFB5946093.1"/>
    <property type="molecule type" value="Genomic_DNA"/>
</dbReference>
<dbReference type="PANTHER" id="PTHR10629">
    <property type="entry name" value="CYTOSINE-SPECIFIC METHYLTRANSFERASE"/>
    <property type="match status" value="1"/>
</dbReference>
<sequence length="593" mass="66908">MINLFIANTKKDLQPIKVKHPEAIRFIYIDLFCGAGGTTTGIMKAKVNGKQVAIVAACVNHDHNAIKSHWLNHPEVVHFEEDIRELKLTPLVDLIEKYREMYPWAKIVLWASLECTNFSKAKGGQPRDADSRTLAEHLYRYVSALNPDYIQIENVVEFMSWGPLDANGKPVSRKNGSEWLRWREHINSFGYYDEWREMNSADFGSYTSRNRLFGCFAKDGSVQGDQRLPIVWPEPTHSNNPERSDLFGNGLKKWKAVKEVLDFDDEGISIFKRKKPLSPKTLERIYAGLVKYVAGGKEAFMIKWNSMSKTGKYVAPSVDDPCSTVTTQNRLGMAFITKYFSGRPEGKIQSVDRPSGAIKTKDSHAPVFVSFLAKYYGNGDNVQSTEEPAGTLTTKDRFSKIQAFWLDKQYSGDHNHQSVDVPAGAILTNDKHSLVNTEPFIMNTSFGNVGKSINEPAPTLLASRRHHYIINPSHGGHSTSTEKPCPVIIARQDKAPLYLTQTICGSACIPFYDDEPEVMHKIKSFMIMYEISDIKMRMLKVPELIKIQGFPSDYKLFGNQSEQKKFIGNSVEPNVPKQWVQASAIKLNGLLSQ</sequence>
<dbReference type="Gene3D" id="3.40.50.150">
    <property type="entry name" value="Vaccinia Virus protein VP39"/>
    <property type="match status" value="1"/>
</dbReference>